<proteinExistence type="predicted"/>
<protein>
    <recommendedName>
        <fullName evidence="4">Protein kinase domain-containing protein</fullName>
    </recommendedName>
</protein>
<keyword evidence="3" id="KW-1185">Reference proteome</keyword>
<evidence type="ECO:0008006" key="4">
    <source>
        <dbReference type="Google" id="ProtNLM"/>
    </source>
</evidence>
<evidence type="ECO:0000313" key="2">
    <source>
        <dbReference type="EMBL" id="KAJ7223332.1"/>
    </source>
</evidence>
<reference evidence="2" key="1">
    <citation type="submission" date="2023-03" db="EMBL/GenBank/DDBJ databases">
        <title>Massive genome expansion in bonnet fungi (Mycena s.s.) driven by repeated elements and novel gene families across ecological guilds.</title>
        <authorList>
            <consortium name="Lawrence Berkeley National Laboratory"/>
            <person name="Harder C.B."/>
            <person name="Miyauchi S."/>
            <person name="Viragh M."/>
            <person name="Kuo A."/>
            <person name="Thoen E."/>
            <person name="Andreopoulos B."/>
            <person name="Lu D."/>
            <person name="Skrede I."/>
            <person name="Drula E."/>
            <person name="Henrissat B."/>
            <person name="Morin E."/>
            <person name="Kohler A."/>
            <person name="Barry K."/>
            <person name="LaButti K."/>
            <person name="Morin E."/>
            <person name="Salamov A."/>
            <person name="Lipzen A."/>
            <person name="Mereny Z."/>
            <person name="Hegedus B."/>
            <person name="Baldrian P."/>
            <person name="Stursova M."/>
            <person name="Weitz H."/>
            <person name="Taylor A."/>
            <person name="Grigoriev I.V."/>
            <person name="Nagy L.G."/>
            <person name="Martin F."/>
            <person name="Kauserud H."/>
        </authorList>
    </citation>
    <scope>NUCLEOTIDE SEQUENCE</scope>
    <source>
        <strain evidence="2">9144</strain>
    </source>
</reference>
<evidence type="ECO:0000256" key="1">
    <source>
        <dbReference type="SAM" id="MobiDB-lite"/>
    </source>
</evidence>
<feature type="region of interest" description="Disordered" evidence="1">
    <location>
        <begin position="493"/>
        <end position="514"/>
    </location>
</feature>
<comment type="caution">
    <text evidence="2">The sequence shown here is derived from an EMBL/GenBank/DDBJ whole genome shotgun (WGS) entry which is preliminary data.</text>
</comment>
<accession>A0AAD6YM21</accession>
<sequence length="869" mass="98118">MEDDPRPEPEFVLEPAVNEGAVRDQYVGAFFPRAHNFVVSGGRFKTITNIHHAASTVPSGTQLQWTDFRIVPRGDLDLLHEIQLDCESGVVYRRNERRTLRKVHSARIHGSKSPMTVAVYQGDNAEEEWKCDISKHANLCHPNFVQIYGIASSTGIRATIIHGGMQAQLDLVYYKHVISKYRDTPAGIVYIYRFLANEYSCANEYFKAITGEYLVVCALSSRPAAPMTTLWAATYVHRSSAPSWNHVNIRKSLIHCRSKTMKFINGLSPIIPGVKDRHRSEFDSVKVELCELDGLEAIDSGKCVNLSGIKGVFAKFRFDHYYALPMFGAWLCQANHIFGSLDITSDFENYFFVRSMEYRLLVSSARDTLPQGFLFLCPATDLQTGDGILFRHPGCPAYWSLDPAGVQRLSPDAAKELGFPDIELDVTVIGCYWDTGIYTDLRKFYRAKGFKPDSQDIARKLGHSLYQASRDFQVPFAHIQATENSECTYSDCDGEDVEGEDLNQHNGPNEVPRRREDLSDEYSMDTKLLHFLASDLSLSVEYHRSKQRFGHSTTPNEELGNLSYRSQYASAGSLHYSHAWNITEANEDSLTPSVRPQFRCLLEQDPWLANRSVPEFNATTAGFASYQAGDPTEQYGELRDANYPVQPTNGGVQLVIENAQNSALRRTRESDGGDDPREQTVKRGKYRRISLFEDLLEIESNFFKTDYYVSLTIHIYKEFNPDRARPHFLCPRVAATGTGIPVTVMAQAETSPRPMFQAPEPKSPLVQLRSANCPQYIKGFQSGQKYRKIFSLNLSNFNSGLRKRKGKKVRAKHRYSVILPPNLPRQKTQVYHDAALAPPSSPPTISSSNIGPGEQYDKLERLTISLRIE</sequence>
<dbReference type="Proteomes" id="UP001219525">
    <property type="component" value="Unassembled WGS sequence"/>
</dbReference>
<gene>
    <name evidence="2" type="ORF">GGX14DRAFT_657922</name>
</gene>
<evidence type="ECO:0000313" key="3">
    <source>
        <dbReference type="Proteomes" id="UP001219525"/>
    </source>
</evidence>
<name>A0AAD6YM21_9AGAR</name>
<dbReference type="AlphaFoldDB" id="A0AAD6YM21"/>
<dbReference type="EMBL" id="JARJCW010000006">
    <property type="protein sequence ID" value="KAJ7223332.1"/>
    <property type="molecule type" value="Genomic_DNA"/>
</dbReference>
<organism evidence="2 3">
    <name type="scientific">Mycena pura</name>
    <dbReference type="NCBI Taxonomy" id="153505"/>
    <lineage>
        <taxon>Eukaryota</taxon>
        <taxon>Fungi</taxon>
        <taxon>Dikarya</taxon>
        <taxon>Basidiomycota</taxon>
        <taxon>Agaricomycotina</taxon>
        <taxon>Agaricomycetes</taxon>
        <taxon>Agaricomycetidae</taxon>
        <taxon>Agaricales</taxon>
        <taxon>Marasmiineae</taxon>
        <taxon>Mycenaceae</taxon>
        <taxon>Mycena</taxon>
    </lineage>
</organism>